<dbReference type="AlphaFoldDB" id="A0AAU9NNS8"/>
<reference evidence="1 2" key="1">
    <citation type="submission" date="2022-01" db="EMBL/GenBank/DDBJ databases">
        <authorList>
            <person name="Xiong W."/>
            <person name="Schranz E."/>
        </authorList>
    </citation>
    <scope>NUCLEOTIDE SEQUENCE [LARGE SCALE GENOMIC DNA]</scope>
</reference>
<evidence type="ECO:0000313" key="1">
    <source>
        <dbReference type="EMBL" id="CAH1439519.1"/>
    </source>
</evidence>
<evidence type="ECO:0000313" key="2">
    <source>
        <dbReference type="Proteomes" id="UP001157418"/>
    </source>
</evidence>
<comment type="caution">
    <text evidence="1">The sequence shown here is derived from an EMBL/GenBank/DDBJ whole genome shotgun (WGS) entry which is preliminary data.</text>
</comment>
<accession>A0AAU9NNS8</accession>
<proteinExistence type="predicted"/>
<dbReference type="Proteomes" id="UP001157418">
    <property type="component" value="Unassembled WGS sequence"/>
</dbReference>
<name>A0AAU9NNS8_9ASTR</name>
<sequence>MSGDDEIKKTILTVGTSEVRRRSGNCMPFEPPDHAASLFSDLLFFISLRLPSLETRPPPLDSLQICFSVISLRLPPSETTIGNHLLRLFTYRQLTNAEFTTPTFSHDLHPRPSSGHPSRTNFRIRPYTIRTWKCQWRLFFHLLDFTQL</sequence>
<protein>
    <submittedName>
        <fullName evidence="1">Uncharacterized protein</fullName>
    </submittedName>
</protein>
<organism evidence="1 2">
    <name type="scientific">Lactuca virosa</name>
    <dbReference type="NCBI Taxonomy" id="75947"/>
    <lineage>
        <taxon>Eukaryota</taxon>
        <taxon>Viridiplantae</taxon>
        <taxon>Streptophyta</taxon>
        <taxon>Embryophyta</taxon>
        <taxon>Tracheophyta</taxon>
        <taxon>Spermatophyta</taxon>
        <taxon>Magnoliopsida</taxon>
        <taxon>eudicotyledons</taxon>
        <taxon>Gunneridae</taxon>
        <taxon>Pentapetalae</taxon>
        <taxon>asterids</taxon>
        <taxon>campanulids</taxon>
        <taxon>Asterales</taxon>
        <taxon>Asteraceae</taxon>
        <taxon>Cichorioideae</taxon>
        <taxon>Cichorieae</taxon>
        <taxon>Lactucinae</taxon>
        <taxon>Lactuca</taxon>
    </lineage>
</organism>
<gene>
    <name evidence="1" type="ORF">LVIROSA_LOCUS25712</name>
</gene>
<dbReference type="EMBL" id="CAKMRJ010004959">
    <property type="protein sequence ID" value="CAH1439519.1"/>
    <property type="molecule type" value="Genomic_DNA"/>
</dbReference>
<keyword evidence="2" id="KW-1185">Reference proteome</keyword>